<feature type="non-terminal residue" evidence="1">
    <location>
        <position position="1"/>
    </location>
</feature>
<accession>A0ABU2YGT1</accession>
<organism evidence="1 2">
    <name type="scientific">Patiriisocius hiemis</name>
    <dbReference type="NCBI Taxonomy" id="3075604"/>
    <lineage>
        <taxon>Bacteria</taxon>
        <taxon>Pseudomonadati</taxon>
        <taxon>Bacteroidota</taxon>
        <taxon>Flavobacteriia</taxon>
        <taxon>Flavobacteriales</taxon>
        <taxon>Flavobacteriaceae</taxon>
        <taxon>Patiriisocius</taxon>
    </lineage>
</organism>
<dbReference type="Proteomes" id="UP001254488">
    <property type="component" value="Unassembled WGS sequence"/>
</dbReference>
<evidence type="ECO:0000313" key="1">
    <source>
        <dbReference type="EMBL" id="MDT0556997.1"/>
    </source>
</evidence>
<proteinExistence type="predicted"/>
<evidence type="ECO:0000313" key="2">
    <source>
        <dbReference type="Proteomes" id="UP001254488"/>
    </source>
</evidence>
<dbReference type="EMBL" id="JAVRHZ010000025">
    <property type="protein sequence ID" value="MDT0556997.1"/>
    <property type="molecule type" value="Genomic_DNA"/>
</dbReference>
<reference evidence="1 2" key="1">
    <citation type="submission" date="2023-09" db="EMBL/GenBank/DDBJ databases">
        <authorList>
            <person name="Rey-Velasco X."/>
        </authorList>
    </citation>
    <scope>NUCLEOTIDE SEQUENCE [LARGE SCALE GENOMIC DNA]</scope>
    <source>
        <strain evidence="1 2">W242</strain>
    </source>
</reference>
<dbReference type="Pfam" id="PF17963">
    <property type="entry name" value="Big_9"/>
    <property type="match status" value="1"/>
</dbReference>
<gene>
    <name evidence="1" type="ORF">RM538_13385</name>
</gene>
<comment type="caution">
    <text evidence="1">The sequence shown here is derived from an EMBL/GenBank/DDBJ whole genome shotgun (WGS) entry which is preliminary data.</text>
</comment>
<protein>
    <submittedName>
        <fullName evidence="1">Ig-like domain-containing protein</fullName>
    </submittedName>
</protein>
<dbReference type="RefSeq" id="WP_311333942.1">
    <property type="nucleotide sequence ID" value="NZ_JAVRHZ010000025.1"/>
</dbReference>
<sequence>PTDFVGEDTFTYEIVDDNATPATDDAVLTITVNPPLVNTTDANDDAYSGNQGATITGNVLDNDNDLEGDTQTVNTMPVSGPTNGVLVLNADGTFTYTPNDPNFIGVDSFIYSVCDDGTPQACDEATVSLTIFGQNTTDA</sequence>
<name>A0ABU2YGT1_9FLAO</name>
<dbReference type="Gene3D" id="2.60.40.2810">
    <property type="match status" value="1"/>
</dbReference>
<feature type="non-terminal residue" evidence="1">
    <location>
        <position position="139"/>
    </location>
</feature>
<keyword evidence="2" id="KW-1185">Reference proteome</keyword>